<organism evidence="1">
    <name type="scientific">Brassica napus</name>
    <name type="common">Rape</name>
    <dbReference type="NCBI Taxonomy" id="3708"/>
    <lineage>
        <taxon>Eukaryota</taxon>
        <taxon>Viridiplantae</taxon>
        <taxon>Streptophyta</taxon>
        <taxon>Embryophyta</taxon>
        <taxon>Tracheophyta</taxon>
        <taxon>Spermatophyta</taxon>
        <taxon>Magnoliopsida</taxon>
        <taxon>eudicotyledons</taxon>
        <taxon>Gunneridae</taxon>
        <taxon>Pentapetalae</taxon>
        <taxon>rosids</taxon>
        <taxon>malvids</taxon>
        <taxon>Brassicales</taxon>
        <taxon>Brassicaceae</taxon>
        <taxon>Brassiceae</taxon>
        <taxon>Brassica</taxon>
    </lineage>
</organism>
<dbReference type="EMBL" id="HG994361">
    <property type="protein sequence ID" value="CAF2164829.1"/>
    <property type="molecule type" value="Genomic_DNA"/>
</dbReference>
<proteinExistence type="predicted"/>
<gene>
    <name evidence="1" type="ORF">DARMORV10_A07P18570.1</name>
</gene>
<protein>
    <submittedName>
        <fullName evidence="1">(rape) hypothetical protein</fullName>
    </submittedName>
</protein>
<dbReference type="Proteomes" id="UP001295469">
    <property type="component" value="Chromosome A07"/>
</dbReference>
<reference evidence="1" key="1">
    <citation type="submission" date="2021-01" db="EMBL/GenBank/DDBJ databases">
        <authorList>
            <consortium name="Genoscope - CEA"/>
            <person name="William W."/>
        </authorList>
    </citation>
    <scope>NUCLEOTIDE SEQUENCE</scope>
</reference>
<dbReference type="AlphaFoldDB" id="A0A816YNU0"/>
<name>A0A816YNU0_BRANA</name>
<accession>A0A816YNU0</accession>
<dbReference type="Gramene" id="CDY04530">
    <property type="protein sequence ID" value="CDY04530"/>
    <property type="gene ID" value="GSBRNA2T00118702001"/>
</dbReference>
<evidence type="ECO:0000313" key="1">
    <source>
        <dbReference type="EMBL" id="CAF2164829.1"/>
    </source>
</evidence>
<sequence length="34" mass="4047">MKTPINGNVFDRQNASFVVSNYNQFFYYLTIKII</sequence>